<proteinExistence type="predicted"/>
<dbReference type="AlphaFoldDB" id="A0A0A9F1V5"/>
<sequence length="22" mass="2577">MLYHKTQVLTSINVYCRVPLPT</sequence>
<evidence type="ECO:0000313" key="1">
    <source>
        <dbReference type="EMBL" id="JAE06322.1"/>
    </source>
</evidence>
<reference evidence="1" key="1">
    <citation type="submission" date="2014-09" db="EMBL/GenBank/DDBJ databases">
        <authorList>
            <person name="Magalhaes I.L.F."/>
            <person name="Oliveira U."/>
            <person name="Santos F.R."/>
            <person name="Vidigal T.H.D.A."/>
            <person name="Brescovit A.D."/>
            <person name="Santos A.J."/>
        </authorList>
    </citation>
    <scope>NUCLEOTIDE SEQUENCE</scope>
    <source>
        <tissue evidence="1">Shoot tissue taken approximately 20 cm above the soil surface</tissue>
    </source>
</reference>
<reference evidence="1" key="2">
    <citation type="journal article" date="2015" name="Data Brief">
        <title>Shoot transcriptome of the giant reed, Arundo donax.</title>
        <authorList>
            <person name="Barrero R.A."/>
            <person name="Guerrero F.D."/>
            <person name="Moolhuijzen P."/>
            <person name="Goolsby J.A."/>
            <person name="Tidwell J."/>
            <person name="Bellgard S.E."/>
            <person name="Bellgard M.I."/>
        </authorList>
    </citation>
    <scope>NUCLEOTIDE SEQUENCE</scope>
    <source>
        <tissue evidence="1">Shoot tissue taken approximately 20 cm above the soil surface</tissue>
    </source>
</reference>
<accession>A0A0A9F1V5</accession>
<name>A0A0A9F1V5_ARUDO</name>
<protein>
    <submittedName>
        <fullName evidence="1">Uncharacterized protein</fullName>
    </submittedName>
</protein>
<dbReference type="EMBL" id="GBRH01191574">
    <property type="protein sequence ID" value="JAE06322.1"/>
    <property type="molecule type" value="Transcribed_RNA"/>
</dbReference>
<organism evidence="1">
    <name type="scientific">Arundo donax</name>
    <name type="common">Giant reed</name>
    <name type="synonym">Donax arundinaceus</name>
    <dbReference type="NCBI Taxonomy" id="35708"/>
    <lineage>
        <taxon>Eukaryota</taxon>
        <taxon>Viridiplantae</taxon>
        <taxon>Streptophyta</taxon>
        <taxon>Embryophyta</taxon>
        <taxon>Tracheophyta</taxon>
        <taxon>Spermatophyta</taxon>
        <taxon>Magnoliopsida</taxon>
        <taxon>Liliopsida</taxon>
        <taxon>Poales</taxon>
        <taxon>Poaceae</taxon>
        <taxon>PACMAD clade</taxon>
        <taxon>Arundinoideae</taxon>
        <taxon>Arundineae</taxon>
        <taxon>Arundo</taxon>
    </lineage>
</organism>